<dbReference type="Proteomes" id="UP000594586">
    <property type="component" value="Chromosome"/>
</dbReference>
<dbReference type="EMBL" id="CP064955">
    <property type="protein sequence ID" value="QPK82496.1"/>
    <property type="molecule type" value="Genomic_DNA"/>
</dbReference>
<dbReference type="Pfam" id="PF11298">
    <property type="entry name" value="DUF3099"/>
    <property type="match status" value="1"/>
</dbReference>
<reference evidence="3 4" key="1">
    <citation type="submission" date="2020-11" db="EMBL/GenBank/DDBJ databases">
        <title>Corynebacterium sp. MC1420.</title>
        <authorList>
            <person name="Zhou J."/>
        </authorList>
    </citation>
    <scope>NUCLEOTIDE SEQUENCE [LARGE SCALE GENOMIC DNA]</scope>
    <source>
        <strain evidence="3 4">MC1420</strain>
    </source>
</reference>
<sequence length="156" mass="18013">MTPADKPSDPYTVDVEPEAPSAKRRFHRGRRRAGELITDARRTPEQNLRSRERNYMVLQALRIPFILLSMLSAWYWDNWWLASLLFVVSIPLPWVAVMVGNGQGEKRDPRQKNVYKPAVARAEAHEMELDAKRRHALDSRQRDASPGVAIIDHDDE</sequence>
<keyword evidence="4" id="KW-1185">Reference proteome</keyword>
<proteinExistence type="predicted"/>
<feature type="compositionally biased region" description="Basic and acidic residues" evidence="1">
    <location>
        <begin position="132"/>
        <end position="143"/>
    </location>
</feature>
<dbReference type="AlphaFoldDB" id="A0A7T0KL96"/>
<dbReference type="RefSeq" id="WP_165003824.1">
    <property type="nucleotide sequence ID" value="NZ_CP064955.1"/>
</dbReference>
<name>A0A7T0KL96_9CORY</name>
<keyword evidence="2" id="KW-1133">Transmembrane helix</keyword>
<dbReference type="KEGG" id="cqn:G7Y29_06255"/>
<accession>A0A7T0KL96</accession>
<dbReference type="InterPro" id="IPR021449">
    <property type="entry name" value="DUF3099"/>
</dbReference>
<keyword evidence="2" id="KW-0812">Transmembrane</keyword>
<gene>
    <name evidence="3" type="ORF">G7Y29_06255</name>
</gene>
<evidence type="ECO:0000313" key="4">
    <source>
        <dbReference type="Proteomes" id="UP000594586"/>
    </source>
</evidence>
<protein>
    <submittedName>
        <fullName evidence="3">DUF3099 domain-containing protein</fullName>
    </submittedName>
</protein>
<keyword evidence="2" id="KW-0472">Membrane</keyword>
<evidence type="ECO:0000256" key="1">
    <source>
        <dbReference type="SAM" id="MobiDB-lite"/>
    </source>
</evidence>
<organism evidence="3 4">
    <name type="scientific">Corynebacterium qintianiae</name>
    <dbReference type="NCBI Taxonomy" id="2709392"/>
    <lineage>
        <taxon>Bacteria</taxon>
        <taxon>Bacillati</taxon>
        <taxon>Actinomycetota</taxon>
        <taxon>Actinomycetes</taxon>
        <taxon>Mycobacteriales</taxon>
        <taxon>Corynebacteriaceae</taxon>
        <taxon>Corynebacterium</taxon>
    </lineage>
</organism>
<feature type="region of interest" description="Disordered" evidence="1">
    <location>
        <begin position="132"/>
        <end position="156"/>
    </location>
</feature>
<feature type="transmembrane region" description="Helical" evidence="2">
    <location>
        <begin position="55"/>
        <end position="76"/>
    </location>
</feature>
<feature type="region of interest" description="Disordered" evidence="1">
    <location>
        <begin position="1"/>
        <end position="27"/>
    </location>
</feature>
<feature type="transmembrane region" description="Helical" evidence="2">
    <location>
        <begin position="82"/>
        <end position="102"/>
    </location>
</feature>
<evidence type="ECO:0000313" key="3">
    <source>
        <dbReference type="EMBL" id="QPK82496.1"/>
    </source>
</evidence>
<evidence type="ECO:0000256" key="2">
    <source>
        <dbReference type="SAM" id="Phobius"/>
    </source>
</evidence>